<gene>
    <name evidence="1" type="ORF">SCLCIDRAFT_144849</name>
</gene>
<protein>
    <submittedName>
        <fullName evidence="1">Uncharacterized protein</fullName>
    </submittedName>
</protein>
<reference evidence="1 2" key="1">
    <citation type="submission" date="2014-04" db="EMBL/GenBank/DDBJ databases">
        <authorList>
            <consortium name="DOE Joint Genome Institute"/>
            <person name="Kuo A."/>
            <person name="Kohler A."/>
            <person name="Nagy L.G."/>
            <person name="Floudas D."/>
            <person name="Copeland A."/>
            <person name="Barry K.W."/>
            <person name="Cichocki N."/>
            <person name="Veneault-Fourrey C."/>
            <person name="LaButti K."/>
            <person name="Lindquist E.A."/>
            <person name="Lipzen A."/>
            <person name="Lundell T."/>
            <person name="Morin E."/>
            <person name="Murat C."/>
            <person name="Sun H."/>
            <person name="Tunlid A."/>
            <person name="Henrissat B."/>
            <person name="Grigoriev I.V."/>
            <person name="Hibbett D.S."/>
            <person name="Martin F."/>
            <person name="Nordberg H.P."/>
            <person name="Cantor M.N."/>
            <person name="Hua S.X."/>
        </authorList>
    </citation>
    <scope>NUCLEOTIDE SEQUENCE [LARGE SCALE GENOMIC DNA]</scope>
    <source>
        <strain evidence="1 2">Foug A</strain>
    </source>
</reference>
<dbReference type="Proteomes" id="UP000053989">
    <property type="component" value="Unassembled WGS sequence"/>
</dbReference>
<evidence type="ECO:0000313" key="1">
    <source>
        <dbReference type="EMBL" id="KIM50686.1"/>
    </source>
</evidence>
<accession>A0A0C3D3L8</accession>
<proteinExistence type="predicted"/>
<dbReference type="EMBL" id="KN822350">
    <property type="protein sequence ID" value="KIM50686.1"/>
    <property type="molecule type" value="Genomic_DNA"/>
</dbReference>
<evidence type="ECO:0000313" key="2">
    <source>
        <dbReference type="Proteomes" id="UP000053989"/>
    </source>
</evidence>
<dbReference type="InParanoid" id="A0A0C3D3L8"/>
<dbReference type="AlphaFoldDB" id="A0A0C3D3L8"/>
<organism evidence="1 2">
    <name type="scientific">Scleroderma citrinum Foug A</name>
    <dbReference type="NCBI Taxonomy" id="1036808"/>
    <lineage>
        <taxon>Eukaryota</taxon>
        <taxon>Fungi</taxon>
        <taxon>Dikarya</taxon>
        <taxon>Basidiomycota</taxon>
        <taxon>Agaricomycotina</taxon>
        <taxon>Agaricomycetes</taxon>
        <taxon>Agaricomycetidae</taxon>
        <taxon>Boletales</taxon>
        <taxon>Sclerodermatineae</taxon>
        <taxon>Sclerodermataceae</taxon>
        <taxon>Scleroderma</taxon>
    </lineage>
</organism>
<dbReference type="STRING" id="1036808.A0A0C3D3L8"/>
<dbReference type="HOGENOM" id="CLU_006344_16_0_1"/>
<name>A0A0C3D3L8_9AGAM</name>
<dbReference type="OrthoDB" id="3187773at2759"/>
<keyword evidence="2" id="KW-1185">Reference proteome</keyword>
<reference evidence="2" key="2">
    <citation type="submission" date="2015-01" db="EMBL/GenBank/DDBJ databases">
        <title>Evolutionary Origins and Diversification of the Mycorrhizal Mutualists.</title>
        <authorList>
            <consortium name="DOE Joint Genome Institute"/>
            <consortium name="Mycorrhizal Genomics Consortium"/>
            <person name="Kohler A."/>
            <person name="Kuo A."/>
            <person name="Nagy L.G."/>
            <person name="Floudas D."/>
            <person name="Copeland A."/>
            <person name="Barry K.W."/>
            <person name="Cichocki N."/>
            <person name="Veneault-Fourrey C."/>
            <person name="LaButti K."/>
            <person name="Lindquist E.A."/>
            <person name="Lipzen A."/>
            <person name="Lundell T."/>
            <person name="Morin E."/>
            <person name="Murat C."/>
            <person name="Riley R."/>
            <person name="Ohm R."/>
            <person name="Sun H."/>
            <person name="Tunlid A."/>
            <person name="Henrissat B."/>
            <person name="Grigoriev I.V."/>
            <person name="Hibbett D.S."/>
            <person name="Martin F."/>
        </authorList>
    </citation>
    <scope>NUCLEOTIDE SEQUENCE [LARGE SCALE GENOMIC DNA]</scope>
    <source>
        <strain evidence="2">Foug A</strain>
    </source>
</reference>
<feature type="non-terminal residue" evidence="1">
    <location>
        <position position="1"/>
    </location>
</feature>
<sequence>RVQVFYSAVATFCMPSDQSGVGGMCREIIRAMLSWQGDPPHYDCVYVAKGGMETEGFCSLMVGRVHLFFSCVHVRHNYSCALVDWFMPVADEPDRLTGMWIMAPEVDDSGHCVQCVISLDSVVHGAHFIGVYGGDFIPVDLRFSDSLDAFKAYYVNKYIDHHANMLVF</sequence>